<gene>
    <name evidence="3" type="primary">Sema5a_1</name>
    <name evidence="3" type="ORF">E2C01_102647</name>
</gene>
<accession>A0A5B7KNA4</accession>
<dbReference type="Gene3D" id="2.130.10.10">
    <property type="entry name" value="YVTN repeat-like/Quinoprotein amine dehydrogenase"/>
    <property type="match status" value="1"/>
</dbReference>
<organism evidence="3 4">
    <name type="scientific">Portunus trituberculatus</name>
    <name type="common">Swimming crab</name>
    <name type="synonym">Neptunus trituberculatus</name>
    <dbReference type="NCBI Taxonomy" id="210409"/>
    <lineage>
        <taxon>Eukaryota</taxon>
        <taxon>Metazoa</taxon>
        <taxon>Ecdysozoa</taxon>
        <taxon>Arthropoda</taxon>
        <taxon>Crustacea</taxon>
        <taxon>Multicrustacea</taxon>
        <taxon>Malacostraca</taxon>
        <taxon>Eumalacostraca</taxon>
        <taxon>Eucarida</taxon>
        <taxon>Decapoda</taxon>
        <taxon>Pleocyemata</taxon>
        <taxon>Brachyura</taxon>
        <taxon>Eubrachyura</taxon>
        <taxon>Portunoidea</taxon>
        <taxon>Portunidae</taxon>
        <taxon>Portuninae</taxon>
        <taxon>Portunus</taxon>
    </lineage>
</organism>
<dbReference type="AlphaFoldDB" id="A0A5B7KNA4"/>
<name>A0A5B7KNA4_PORTR</name>
<evidence type="ECO:0000313" key="3">
    <source>
        <dbReference type="EMBL" id="MPD06819.1"/>
    </source>
</evidence>
<dbReference type="EMBL" id="VSRR010153125">
    <property type="protein sequence ID" value="MPD06819.1"/>
    <property type="molecule type" value="Genomic_DNA"/>
</dbReference>
<dbReference type="PROSITE" id="PS51004">
    <property type="entry name" value="SEMA"/>
    <property type="match status" value="1"/>
</dbReference>
<dbReference type="SUPFAM" id="SSF101912">
    <property type="entry name" value="Sema domain"/>
    <property type="match status" value="1"/>
</dbReference>
<evidence type="ECO:0000313" key="4">
    <source>
        <dbReference type="Proteomes" id="UP000324222"/>
    </source>
</evidence>
<comment type="caution">
    <text evidence="3">The sequence shown here is derived from an EMBL/GenBank/DDBJ whole genome shotgun (WGS) entry which is preliminary data.</text>
</comment>
<evidence type="ECO:0000259" key="2">
    <source>
        <dbReference type="PROSITE" id="PS51004"/>
    </source>
</evidence>
<dbReference type="InterPro" id="IPR036352">
    <property type="entry name" value="Semap_dom_sf"/>
</dbReference>
<dbReference type="InterPro" id="IPR015943">
    <property type="entry name" value="WD40/YVTN_repeat-like_dom_sf"/>
</dbReference>
<comment type="caution">
    <text evidence="1">Lacks conserved residue(s) required for the propagation of feature annotation.</text>
</comment>
<keyword evidence="4" id="KW-1185">Reference proteome</keyword>
<sequence length="61" mass="6840">MRMLGSSRPLWTRPWETKWLSSPTFVASFMDAGFVYVAFTENAEEALSCGKVCAVCCGVWK</sequence>
<evidence type="ECO:0000256" key="1">
    <source>
        <dbReference type="PROSITE-ProRule" id="PRU00352"/>
    </source>
</evidence>
<dbReference type="OrthoDB" id="9988752at2759"/>
<dbReference type="Proteomes" id="UP000324222">
    <property type="component" value="Unassembled WGS sequence"/>
</dbReference>
<proteinExistence type="predicted"/>
<reference evidence="3 4" key="1">
    <citation type="submission" date="2019-05" db="EMBL/GenBank/DDBJ databases">
        <title>Another draft genome of Portunus trituberculatus and its Hox gene families provides insights of decapod evolution.</title>
        <authorList>
            <person name="Jeong J.-H."/>
            <person name="Song I."/>
            <person name="Kim S."/>
            <person name="Choi T."/>
            <person name="Kim D."/>
            <person name="Ryu S."/>
            <person name="Kim W."/>
        </authorList>
    </citation>
    <scope>NUCLEOTIDE SEQUENCE [LARGE SCALE GENOMIC DNA]</scope>
    <source>
        <tissue evidence="3">Muscle</tissue>
    </source>
</reference>
<feature type="domain" description="Sema" evidence="2">
    <location>
        <begin position="1"/>
        <end position="61"/>
    </location>
</feature>
<protein>
    <submittedName>
        <fullName evidence="3">Semaphorin-5A</fullName>
    </submittedName>
</protein>
<dbReference type="InterPro" id="IPR001627">
    <property type="entry name" value="Semap_dom"/>
</dbReference>